<accession>A0A6G9CK79</accession>
<dbReference type="AlphaFoldDB" id="A0A6G9CK79"/>
<dbReference type="Proteomes" id="UP000502345">
    <property type="component" value="Chromosome"/>
</dbReference>
<protein>
    <submittedName>
        <fullName evidence="1">Uncharacterized protein</fullName>
    </submittedName>
</protein>
<proteinExistence type="predicted"/>
<reference evidence="1 2" key="1">
    <citation type="submission" date="2020-03" db="EMBL/GenBank/DDBJ databases">
        <title>Screen low temperature-resistant strains for efficient degradation of petroleum hydrocarbons under the low temperature.</title>
        <authorList>
            <person name="Wang Y."/>
            <person name="Chen J."/>
        </authorList>
    </citation>
    <scope>NUCLEOTIDE SEQUENCE [LARGE SCALE GENOMIC DNA]</scope>
    <source>
        <strain evidence="1 2">KB1</strain>
    </source>
</reference>
<evidence type="ECO:0000313" key="2">
    <source>
        <dbReference type="Proteomes" id="UP000502345"/>
    </source>
</evidence>
<organism evidence="1 2">
    <name type="scientific">Rhodococcus erythropolis</name>
    <name type="common">Arthrobacter picolinophilus</name>
    <dbReference type="NCBI Taxonomy" id="1833"/>
    <lineage>
        <taxon>Bacteria</taxon>
        <taxon>Bacillati</taxon>
        <taxon>Actinomycetota</taxon>
        <taxon>Actinomycetes</taxon>
        <taxon>Mycobacteriales</taxon>
        <taxon>Nocardiaceae</taxon>
        <taxon>Rhodococcus</taxon>
        <taxon>Rhodococcus erythropolis group</taxon>
    </lineage>
</organism>
<name>A0A6G9CK79_RHOER</name>
<sequence>MLDAKDNVIDPIKAFLNGNQRSVYDDARSFIQANSTNIAYLPAGVADGIETALEDAQIFRGNKTAQLGSVVTAVRTQLDGVVAAERDAAAAKIDDYWKQVPVSAAYAAATEAARQSVTRQTEQMLARVQQERQIPTIRHLAAQFDDTIYPAILDTLEAAKAAPAPGWEDSDDGETPVPVKPTPLVKQSISIRKLSWPGAGGVLETEAQVDVYLDQLRATLLATINDNKRITL</sequence>
<evidence type="ECO:0000313" key="1">
    <source>
        <dbReference type="EMBL" id="QIP37288.1"/>
    </source>
</evidence>
<dbReference type="EMBL" id="CP050124">
    <property type="protein sequence ID" value="QIP37288.1"/>
    <property type="molecule type" value="Genomic_DNA"/>
</dbReference>
<gene>
    <name evidence="1" type="ORF">G9444_0044</name>
</gene>